<keyword evidence="3" id="KW-1185">Reference proteome</keyword>
<accession>A0AAV7RLD3</accession>
<evidence type="ECO:0000313" key="2">
    <source>
        <dbReference type="EMBL" id="KAJ1152632.1"/>
    </source>
</evidence>
<evidence type="ECO:0000256" key="1">
    <source>
        <dbReference type="SAM" id="MobiDB-lite"/>
    </source>
</evidence>
<gene>
    <name evidence="2" type="ORF">NDU88_005407</name>
</gene>
<organism evidence="2 3">
    <name type="scientific">Pleurodeles waltl</name>
    <name type="common">Iberian ribbed newt</name>
    <dbReference type="NCBI Taxonomy" id="8319"/>
    <lineage>
        <taxon>Eukaryota</taxon>
        <taxon>Metazoa</taxon>
        <taxon>Chordata</taxon>
        <taxon>Craniata</taxon>
        <taxon>Vertebrata</taxon>
        <taxon>Euteleostomi</taxon>
        <taxon>Amphibia</taxon>
        <taxon>Batrachia</taxon>
        <taxon>Caudata</taxon>
        <taxon>Salamandroidea</taxon>
        <taxon>Salamandridae</taxon>
        <taxon>Pleurodelinae</taxon>
        <taxon>Pleurodeles</taxon>
    </lineage>
</organism>
<comment type="caution">
    <text evidence="2">The sequence shown here is derived from an EMBL/GenBank/DDBJ whole genome shotgun (WGS) entry which is preliminary data.</text>
</comment>
<dbReference type="AlphaFoldDB" id="A0AAV7RLD3"/>
<feature type="region of interest" description="Disordered" evidence="1">
    <location>
        <begin position="1"/>
        <end position="26"/>
    </location>
</feature>
<proteinExistence type="predicted"/>
<reference evidence="2" key="1">
    <citation type="journal article" date="2022" name="bioRxiv">
        <title>Sequencing and chromosome-scale assembly of the giantPleurodeles waltlgenome.</title>
        <authorList>
            <person name="Brown T."/>
            <person name="Elewa A."/>
            <person name="Iarovenko S."/>
            <person name="Subramanian E."/>
            <person name="Araus A.J."/>
            <person name="Petzold A."/>
            <person name="Susuki M."/>
            <person name="Suzuki K.-i.T."/>
            <person name="Hayashi T."/>
            <person name="Toyoda A."/>
            <person name="Oliveira C."/>
            <person name="Osipova E."/>
            <person name="Leigh N.D."/>
            <person name="Simon A."/>
            <person name="Yun M.H."/>
        </authorList>
    </citation>
    <scope>NUCLEOTIDE SEQUENCE</scope>
    <source>
        <strain evidence="2">20211129_DDA</strain>
        <tissue evidence="2">Liver</tissue>
    </source>
</reference>
<name>A0AAV7RLD3_PLEWA</name>
<dbReference type="EMBL" id="JANPWB010000009">
    <property type="protein sequence ID" value="KAJ1152632.1"/>
    <property type="molecule type" value="Genomic_DNA"/>
</dbReference>
<evidence type="ECO:0000313" key="3">
    <source>
        <dbReference type="Proteomes" id="UP001066276"/>
    </source>
</evidence>
<dbReference type="Proteomes" id="UP001066276">
    <property type="component" value="Chromosome 5"/>
</dbReference>
<sequence>MKGAEKDNGSRDQRPLVNLGPEPRGSDQYFRYTENIQVAVRHQRRYDIPAVHRLGGARDPHSLWVDLAEAPAGARLGVSRDSSPGRVLAAGPGLERRRDADESLLCWRRLRDPVSPAVLRRSLG</sequence>
<protein>
    <submittedName>
        <fullName evidence="2">Uncharacterized protein</fullName>
    </submittedName>
</protein>
<feature type="compositionally biased region" description="Basic and acidic residues" evidence="1">
    <location>
        <begin position="1"/>
        <end position="14"/>
    </location>
</feature>